<dbReference type="InterPro" id="IPR001647">
    <property type="entry name" value="HTH_TetR"/>
</dbReference>
<evidence type="ECO:0000313" key="4">
    <source>
        <dbReference type="EMBL" id="MEQ3346287.1"/>
    </source>
</evidence>
<dbReference type="RefSeq" id="WP_349188202.1">
    <property type="nucleotide sequence ID" value="NZ_JBBNPP010000003.1"/>
</dbReference>
<evidence type="ECO:0000313" key="5">
    <source>
        <dbReference type="Proteomes" id="UP001491691"/>
    </source>
</evidence>
<keyword evidence="1 2" id="KW-0238">DNA-binding</keyword>
<protein>
    <submittedName>
        <fullName evidence="4">TetR/AcrR family transcriptional regulator</fullName>
    </submittedName>
</protein>
<reference evidence="4 5" key="1">
    <citation type="submission" date="2024-04" db="EMBL/GenBank/DDBJ databases">
        <title>Human intestinal bacterial collection.</title>
        <authorList>
            <person name="Pauvert C."/>
            <person name="Hitch T.C.A."/>
            <person name="Clavel T."/>
        </authorList>
    </citation>
    <scope>NUCLEOTIDE SEQUENCE [LARGE SCALE GENOMIC DNA]</scope>
    <source>
        <strain evidence="4 5">CLA-SR-H019</strain>
    </source>
</reference>
<gene>
    <name evidence="4" type="ORF">AAA073_02420</name>
</gene>
<dbReference type="EMBL" id="JBBNPP010000003">
    <property type="protein sequence ID" value="MEQ3346287.1"/>
    <property type="molecule type" value="Genomic_DNA"/>
</dbReference>
<dbReference type="PROSITE" id="PS50977">
    <property type="entry name" value="HTH_TETR_2"/>
    <property type="match status" value="1"/>
</dbReference>
<accession>A0ABV1IZE4</accession>
<evidence type="ECO:0000256" key="2">
    <source>
        <dbReference type="PROSITE-ProRule" id="PRU00335"/>
    </source>
</evidence>
<keyword evidence="5" id="KW-1185">Reference proteome</keyword>
<comment type="caution">
    <text evidence="4">The sequence shown here is derived from an EMBL/GenBank/DDBJ whole genome shotgun (WGS) entry which is preliminary data.</text>
</comment>
<dbReference type="Proteomes" id="UP001491691">
    <property type="component" value="Unassembled WGS sequence"/>
</dbReference>
<feature type="DNA-binding region" description="H-T-H motif" evidence="2">
    <location>
        <begin position="38"/>
        <end position="57"/>
    </location>
</feature>
<sequence>MKEMVDFMDAKEKKKKVMIYFIEATEELMKEDDIDKISIRKIAKRAGYNSATLYYYFDDLEHLILFASIRYLREYTTALAKKIKPTMTTLEKYRTVYETFNYYAFRSPVIFHNMFFGKYSHKLLNVIKEYYDIFPDDLEGHEDLLKNLLKQGNMYYRDKQIVDELVKEGNVDTNKVDITLKILINVHQSYVYEAMIQGDKLDLESQEKSFLEIFDYLLVNAK</sequence>
<evidence type="ECO:0000259" key="3">
    <source>
        <dbReference type="PROSITE" id="PS50977"/>
    </source>
</evidence>
<evidence type="ECO:0000256" key="1">
    <source>
        <dbReference type="ARBA" id="ARBA00023125"/>
    </source>
</evidence>
<name>A0ABV1IZE4_9FIRM</name>
<feature type="domain" description="HTH tetR-type" evidence="3">
    <location>
        <begin position="15"/>
        <end position="75"/>
    </location>
</feature>
<dbReference type="Pfam" id="PF00440">
    <property type="entry name" value="TetR_N"/>
    <property type="match status" value="1"/>
</dbReference>
<organism evidence="4 5">
    <name type="scientific">Peptoniphilus senegalensis</name>
    <dbReference type="NCBI Taxonomy" id="1465757"/>
    <lineage>
        <taxon>Bacteria</taxon>
        <taxon>Bacillati</taxon>
        <taxon>Bacillota</taxon>
        <taxon>Tissierellia</taxon>
        <taxon>Tissierellales</taxon>
        <taxon>Peptoniphilaceae</taxon>
        <taxon>Peptoniphilus</taxon>
    </lineage>
</organism>
<proteinExistence type="predicted"/>